<name>A0A292Q2T5_9PEZI</name>
<gene>
    <name evidence="1" type="ORF">GSTUAT00001882001</name>
</gene>
<evidence type="ECO:0000313" key="2">
    <source>
        <dbReference type="Proteomes" id="UP001412239"/>
    </source>
</evidence>
<protein>
    <submittedName>
        <fullName evidence="1">Uncharacterized protein</fullName>
    </submittedName>
</protein>
<dbReference type="Proteomes" id="UP001412239">
    <property type="component" value="Unassembled WGS sequence"/>
</dbReference>
<dbReference type="EMBL" id="LN890962">
    <property type="protein sequence ID" value="CUS14152.1"/>
    <property type="molecule type" value="Genomic_DNA"/>
</dbReference>
<evidence type="ECO:0000313" key="1">
    <source>
        <dbReference type="EMBL" id="CUS14152.1"/>
    </source>
</evidence>
<keyword evidence="2" id="KW-1185">Reference proteome</keyword>
<sequence length="61" mass="7356">MSLVFLSIYRLPRSDCQRLCNKHRGRSWKQPLVSQVFPTSCGWTKTEKKKPSPLQWRWHIQ</sequence>
<proteinExistence type="predicted"/>
<dbReference type="AlphaFoldDB" id="A0A292Q2T5"/>
<accession>A0A292Q2T5</accession>
<reference evidence="1" key="1">
    <citation type="submission" date="2015-10" db="EMBL/GenBank/DDBJ databases">
        <authorList>
            <person name="Regsiter A."/>
            <person name="william w."/>
        </authorList>
    </citation>
    <scope>NUCLEOTIDE SEQUENCE</scope>
    <source>
        <strain evidence="1">Montdore</strain>
    </source>
</reference>
<organism evidence="1 2">
    <name type="scientific">Tuber aestivum</name>
    <name type="common">summer truffle</name>
    <dbReference type="NCBI Taxonomy" id="59557"/>
    <lineage>
        <taxon>Eukaryota</taxon>
        <taxon>Fungi</taxon>
        <taxon>Dikarya</taxon>
        <taxon>Ascomycota</taxon>
        <taxon>Pezizomycotina</taxon>
        <taxon>Pezizomycetes</taxon>
        <taxon>Pezizales</taxon>
        <taxon>Tuberaceae</taxon>
        <taxon>Tuber</taxon>
    </lineage>
</organism>